<evidence type="ECO:0000313" key="4">
    <source>
        <dbReference type="EMBL" id="PIY97175.1"/>
    </source>
</evidence>
<keyword evidence="1" id="KW-0328">Glycosyltransferase</keyword>
<keyword evidence="2" id="KW-0808">Transferase</keyword>
<dbReference type="Pfam" id="PF03808">
    <property type="entry name" value="Glyco_tran_WecG"/>
    <property type="match status" value="1"/>
</dbReference>
<dbReference type="PANTHER" id="PTHR34136:SF1">
    <property type="entry name" value="UDP-N-ACETYL-D-MANNOSAMINURONIC ACID TRANSFERASE"/>
    <property type="match status" value="1"/>
</dbReference>
<accession>A0A2M7RK86</accession>
<dbReference type="PANTHER" id="PTHR34136">
    <property type="match status" value="1"/>
</dbReference>
<dbReference type="AlphaFoldDB" id="A0A2M7RK86"/>
<evidence type="ECO:0008006" key="6">
    <source>
        <dbReference type="Google" id="ProtNLM"/>
    </source>
</evidence>
<feature type="transmembrane region" description="Helical" evidence="3">
    <location>
        <begin position="53"/>
        <end position="75"/>
    </location>
</feature>
<evidence type="ECO:0000256" key="3">
    <source>
        <dbReference type="SAM" id="Phobius"/>
    </source>
</evidence>
<dbReference type="CDD" id="cd06533">
    <property type="entry name" value="Glyco_transf_WecG_TagA"/>
    <property type="match status" value="1"/>
</dbReference>
<dbReference type="Proteomes" id="UP000230779">
    <property type="component" value="Unassembled WGS sequence"/>
</dbReference>
<dbReference type="GO" id="GO:0016758">
    <property type="term" value="F:hexosyltransferase activity"/>
    <property type="evidence" value="ECO:0007669"/>
    <property type="project" value="TreeGrafter"/>
</dbReference>
<comment type="caution">
    <text evidence="4">The sequence shown here is derived from an EMBL/GenBank/DDBJ whole genome shotgun (WGS) entry which is preliminary data.</text>
</comment>
<keyword evidence="3" id="KW-0812">Transmembrane</keyword>
<gene>
    <name evidence="4" type="ORF">COY66_00800</name>
</gene>
<sequence>MKIDILGVKIDSVTKEEAISVVKKNLGLPGAHQVVTPNPEIIMEARRNRDFKAILNSAALAIADGFGLKLAAWYLKNPLKERIAGVDFIASLVQLSQKEKRGIYLLGAMPGVAKAAAQKLKEQYPDLIIAGAESGLRNGQMISDEEIVRRINSKSPQMLLVAFGAPRQEEWIFANKSKLSTVKIVMGVGGAFDFISGKVKRAPRLIRKLGLEWLFRLIIQPWRIKRIFTAAVAFPWIIIKSGYKNEQ</sequence>
<organism evidence="4 5">
    <name type="scientific">Candidatus Kerfeldbacteria bacterium CG_4_10_14_0_8_um_filter_42_10</name>
    <dbReference type="NCBI Taxonomy" id="2014248"/>
    <lineage>
        <taxon>Bacteria</taxon>
        <taxon>Candidatus Kerfeldiibacteriota</taxon>
    </lineage>
</organism>
<dbReference type="InterPro" id="IPR004629">
    <property type="entry name" value="WecG_TagA_CpsF"/>
</dbReference>
<name>A0A2M7RK86_9BACT</name>
<keyword evidence="3" id="KW-1133">Transmembrane helix</keyword>
<protein>
    <recommendedName>
        <fullName evidence="6">Glycosyltransferase</fullName>
    </recommendedName>
</protein>
<dbReference type="NCBIfam" id="TIGR00696">
    <property type="entry name" value="wecG_tagA_cpsF"/>
    <property type="match status" value="1"/>
</dbReference>
<keyword evidence="3" id="KW-0472">Membrane</keyword>
<proteinExistence type="predicted"/>
<evidence type="ECO:0000313" key="5">
    <source>
        <dbReference type="Proteomes" id="UP000230779"/>
    </source>
</evidence>
<dbReference type="EMBL" id="PFMD01000009">
    <property type="protein sequence ID" value="PIY97175.1"/>
    <property type="molecule type" value="Genomic_DNA"/>
</dbReference>
<evidence type="ECO:0000256" key="2">
    <source>
        <dbReference type="ARBA" id="ARBA00022679"/>
    </source>
</evidence>
<evidence type="ECO:0000256" key="1">
    <source>
        <dbReference type="ARBA" id="ARBA00022676"/>
    </source>
</evidence>
<reference evidence="4 5" key="1">
    <citation type="submission" date="2017-09" db="EMBL/GenBank/DDBJ databases">
        <title>Depth-based differentiation of microbial function through sediment-hosted aquifers and enrichment of novel symbionts in the deep terrestrial subsurface.</title>
        <authorList>
            <person name="Probst A.J."/>
            <person name="Ladd B."/>
            <person name="Jarett J.K."/>
            <person name="Geller-Mcgrath D.E."/>
            <person name="Sieber C.M."/>
            <person name="Emerson J.B."/>
            <person name="Anantharaman K."/>
            <person name="Thomas B.C."/>
            <person name="Malmstrom R."/>
            <person name="Stieglmeier M."/>
            <person name="Klingl A."/>
            <person name="Woyke T."/>
            <person name="Ryan C.M."/>
            <person name="Banfield J.F."/>
        </authorList>
    </citation>
    <scope>NUCLEOTIDE SEQUENCE [LARGE SCALE GENOMIC DNA]</scope>
    <source>
        <strain evidence="4">CG_4_10_14_0_8_um_filter_42_10</strain>
    </source>
</reference>